<accession>A0AAW9RQ55</accession>
<feature type="signal peptide" evidence="1">
    <location>
        <begin position="1"/>
        <end position="24"/>
    </location>
</feature>
<proteinExistence type="predicted"/>
<dbReference type="RefSeq" id="WP_354696988.1">
    <property type="nucleotide sequence ID" value="NZ_JAZHOG010000017.1"/>
</dbReference>
<evidence type="ECO:0000313" key="3">
    <source>
        <dbReference type="Proteomes" id="UP001359886"/>
    </source>
</evidence>
<name>A0AAW9RQ55_9GAMM</name>
<keyword evidence="1" id="KW-0732">Signal</keyword>
<evidence type="ECO:0000256" key="1">
    <source>
        <dbReference type="SAM" id="SignalP"/>
    </source>
</evidence>
<sequence>MHKCIFSILFLALLVLVPAGNAEARGAGPVQAWPISERYVLVADKSMPGLALVDLASSRAVERLVIDGFKIVGVATCPSCDFALASSGGPEFRIIRFRGPAGELVRETGSLDFSEATVERLVIATEDGELTDGRIVILAEGGDHAYIASSDDRAVYRTSFGEAPNAVAIISPDRHKPYGLNWGQDGNLLVSMHKRYVWRIRENGDRIGTYDLRAAGCPGLRELKPNLRATIDDPLNEGSILVLASNPKSYDAVVWRLSVDARGRQSCVNAASMIGRDSGWLDGAGEEIEFSRPHYLTLRPGIEPPQAIVTDIDNRALRLLDLTTMTSSSVMYNRDLRLLEHPPGRRTSRKSCHELGWKDAQPATNATGTPSCVSPVQPEALALNFEHARAHCESAGARLCEPGELRDAGFSADLPAWTRAACASCWMRDAGLRCEAGIETYRTPGRLHRHADFRHSWNSGQAVEVIVPSTGEAGTVCKAPDEDIAAAAPCCADSLAPRGQ</sequence>
<dbReference type="SUPFAM" id="SSF75011">
    <property type="entry name" value="3-carboxy-cis,cis-mucoante lactonizing enzyme"/>
    <property type="match status" value="1"/>
</dbReference>
<feature type="chain" id="PRO_5043567027" evidence="1">
    <location>
        <begin position="25"/>
        <end position="500"/>
    </location>
</feature>
<dbReference type="Proteomes" id="UP001359886">
    <property type="component" value="Unassembled WGS sequence"/>
</dbReference>
<dbReference type="EMBL" id="JAZHOG010000017">
    <property type="protein sequence ID" value="MEJ8569661.1"/>
    <property type="molecule type" value="Genomic_DNA"/>
</dbReference>
<gene>
    <name evidence="2" type="ORF">V3330_18680</name>
</gene>
<comment type="caution">
    <text evidence="2">The sequence shown here is derived from an EMBL/GenBank/DDBJ whole genome shotgun (WGS) entry which is preliminary data.</text>
</comment>
<organism evidence="2 3">
    <name type="scientific">Elongatibacter sediminis</name>
    <dbReference type="NCBI Taxonomy" id="3119006"/>
    <lineage>
        <taxon>Bacteria</taxon>
        <taxon>Pseudomonadati</taxon>
        <taxon>Pseudomonadota</taxon>
        <taxon>Gammaproteobacteria</taxon>
        <taxon>Chromatiales</taxon>
        <taxon>Wenzhouxiangellaceae</taxon>
        <taxon>Elongatibacter</taxon>
    </lineage>
</organism>
<dbReference type="AlphaFoldDB" id="A0AAW9RQ55"/>
<protein>
    <submittedName>
        <fullName evidence="2">Uncharacterized protein</fullName>
    </submittedName>
</protein>
<evidence type="ECO:0000313" key="2">
    <source>
        <dbReference type="EMBL" id="MEJ8569661.1"/>
    </source>
</evidence>
<reference evidence="2 3" key="1">
    <citation type="submission" date="2024-02" db="EMBL/GenBank/DDBJ databases">
        <title>A novel Wenzhouxiangellaceae bacterium, isolated from coastal sediments.</title>
        <authorList>
            <person name="Du Z.-J."/>
            <person name="Ye Y.-Q."/>
            <person name="Zhang X.-Y."/>
        </authorList>
    </citation>
    <scope>NUCLEOTIDE SEQUENCE [LARGE SCALE GENOMIC DNA]</scope>
    <source>
        <strain evidence="2 3">CH-27</strain>
    </source>
</reference>
<keyword evidence="3" id="KW-1185">Reference proteome</keyword>